<protein>
    <recommendedName>
        <fullName evidence="10">Phospholipid/glycerol acyltransferase domain-containing protein</fullName>
    </recommendedName>
</protein>
<dbReference type="STRING" id="1806994.A0A507BU04"/>
<gene>
    <name evidence="11" type="ORF">SmJEL517_g05518</name>
</gene>
<keyword evidence="8" id="KW-0012">Acyltransferase</keyword>
<evidence type="ECO:0000259" key="10">
    <source>
        <dbReference type="SMART" id="SM00563"/>
    </source>
</evidence>
<accession>A0A507BU04</accession>
<comment type="caution">
    <text evidence="11">The sequence shown here is derived from an EMBL/GenBank/DDBJ whole genome shotgun (WGS) entry which is preliminary data.</text>
</comment>
<keyword evidence="3" id="KW-0808">Transferase</keyword>
<dbReference type="PANTHER" id="PTHR23063">
    <property type="entry name" value="PHOSPHOLIPID ACYLTRANSFERASE"/>
    <property type="match status" value="1"/>
</dbReference>
<reference evidence="11 12" key="1">
    <citation type="journal article" date="2019" name="Sci. Rep.">
        <title>Comparative genomics of chytrid fungi reveal insights into the obligate biotrophic and pathogenic lifestyle of Synchytrium endobioticum.</title>
        <authorList>
            <person name="van de Vossenberg B.T.L.H."/>
            <person name="Warris S."/>
            <person name="Nguyen H.D.T."/>
            <person name="van Gent-Pelzer M.P.E."/>
            <person name="Joly D.L."/>
            <person name="van de Geest H.C."/>
            <person name="Bonants P.J.M."/>
            <person name="Smith D.S."/>
            <person name="Levesque C.A."/>
            <person name="van der Lee T.A.J."/>
        </authorList>
    </citation>
    <scope>NUCLEOTIDE SEQUENCE [LARGE SCALE GENOMIC DNA]</scope>
    <source>
        <strain evidence="11 12">JEL517</strain>
    </source>
</reference>
<dbReference type="EMBL" id="QEAO01000051">
    <property type="protein sequence ID" value="TPX31062.1"/>
    <property type="molecule type" value="Genomic_DNA"/>
</dbReference>
<comment type="subcellular location">
    <subcellularLocation>
        <location evidence="1">Membrane</location>
    </subcellularLocation>
</comment>
<feature type="domain" description="Phospholipid/glycerol acyltransferase" evidence="10">
    <location>
        <begin position="131"/>
        <end position="242"/>
    </location>
</feature>
<keyword evidence="6" id="KW-0443">Lipid metabolism</keyword>
<dbReference type="AlphaFoldDB" id="A0A507BU04"/>
<keyword evidence="4 9" id="KW-0812">Transmembrane</keyword>
<dbReference type="SMART" id="SM00563">
    <property type="entry name" value="PlsC"/>
    <property type="match status" value="1"/>
</dbReference>
<evidence type="ECO:0000256" key="8">
    <source>
        <dbReference type="ARBA" id="ARBA00023315"/>
    </source>
</evidence>
<comment type="similarity">
    <text evidence="2">Belongs to the 1-acyl-sn-glycerol-3-phosphate acyltransferase family.</text>
</comment>
<evidence type="ECO:0000256" key="7">
    <source>
        <dbReference type="ARBA" id="ARBA00023136"/>
    </source>
</evidence>
<keyword evidence="7 9" id="KW-0472">Membrane</keyword>
<dbReference type="RefSeq" id="XP_031022579.1">
    <property type="nucleotide sequence ID" value="XM_031171444.1"/>
</dbReference>
<evidence type="ECO:0000256" key="4">
    <source>
        <dbReference type="ARBA" id="ARBA00022692"/>
    </source>
</evidence>
<dbReference type="InterPro" id="IPR002123">
    <property type="entry name" value="Plipid/glycerol_acylTrfase"/>
</dbReference>
<evidence type="ECO:0000256" key="1">
    <source>
        <dbReference type="ARBA" id="ARBA00004370"/>
    </source>
</evidence>
<feature type="transmembrane region" description="Helical" evidence="9">
    <location>
        <begin position="47"/>
        <end position="72"/>
    </location>
</feature>
<evidence type="ECO:0000256" key="6">
    <source>
        <dbReference type="ARBA" id="ARBA00023098"/>
    </source>
</evidence>
<dbReference type="SUPFAM" id="SSF69593">
    <property type="entry name" value="Glycerol-3-phosphate (1)-acyltransferase"/>
    <property type="match status" value="1"/>
</dbReference>
<evidence type="ECO:0000256" key="2">
    <source>
        <dbReference type="ARBA" id="ARBA00008655"/>
    </source>
</evidence>
<evidence type="ECO:0000256" key="5">
    <source>
        <dbReference type="ARBA" id="ARBA00022989"/>
    </source>
</evidence>
<evidence type="ECO:0000256" key="9">
    <source>
        <dbReference type="SAM" id="Phobius"/>
    </source>
</evidence>
<dbReference type="Pfam" id="PF01553">
    <property type="entry name" value="Acyltransferase"/>
    <property type="match status" value="1"/>
</dbReference>
<dbReference type="GO" id="GO:0016020">
    <property type="term" value="C:membrane"/>
    <property type="evidence" value="ECO:0007669"/>
    <property type="project" value="UniProtKB-SubCell"/>
</dbReference>
<proteinExistence type="inferred from homology"/>
<evidence type="ECO:0000313" key="12">
    <source>
        <dbReference type="Proteomes" id="UP000319731"/>
    </source>
</evidence>
<dbReference type="GO" id="GO:0006629">
    <property type="term" value="P:lipid metabolic process"/>
    <property type="evidence" value="ECO:0007669"/>
    <property type="project" value="UniProtKB-KW"/>
</dbReference>
<dbReference type="GO" id="GO:0016746">
    <property type="term" value="F:acyltransferase activity"/>
    <property type="evidence" value="ECO:0007669"/>
    <property type="project" value="UniProtKB-KW"/>
</dbReference>
<organism evidence="11 12">
    <name type="scientific">Synchytrium microbalum</name>
    <dbReference type="NCBI Taxonomy" id="1806994"/>
    <lineage>
        <taxon>Eukaryota</taxon>
        <taxon>Fungi</taxon>
        <taxon>Fungi incertae sedis</taxon>
        <taxon>Chytridiomycota</taxon>
        <taxon>Chytridiomycota incertae sedis</taxon>
        <taxon>Chytridiomycetes</taxon>
        <taxon>Synchytriales</taxon>
        <taxon>Synchytriaceae</taxon>
        <taxon>Synchytrium</taxon>
    </lineage>
</organism>
<evidence type="ECO:0000313" key="11">
    <source>
        <dbReference type="EMBL" id="TPX31062.1"/>
    </source>
</evidence>
<feature type="transmembrane region" description="Helical" evidence="9">
    <location>
        <begin position="84"/>
        <end position="102"/>
    </location>
</feature>
<keyword evidence="5 9" id="KW-1133">Transmembrane helix</keyword>
<evidence type="ECO:0000256" key="3">
    <source>
        <dbReference type="ARBA" id="ARBA00022679"/>
    </source>
</evidence>
<name>A0A507BU04_9FUNG</name>
<dbReference type="Proteomes" id="UP000319731">
    <property type="component" value="Unassembled WGS sequence"/>
</dbReference>
<dbReference type="OrthoDB" id="272512at2759"/>
<dbReference type="GeneID" id="42006741"/>
<sequence length="343" mass="38452">MEKYSRWRDPGTGIHAFVPPVPLRGDRNGFQTFTSIAKSYILGPPLAFIKLTVAMILVVVFALLELVGQMLAPITLIQRAYTRLVNFVLLRSLLLLLGFYWIKSENVTVKKGARRSSSRTQPTRQSVQAGDIIATNHTSYLDVLYLGARYAPMFVTPTQTPGQVTVETIWSAFARSIRSPPLPETGLRLSDVVKTAKSNGCSVAVFPEGTTSNGRGILRMTKVFHGLEPDKVRVHVIGLKYEYEDFAPTFTVGNFIPHVFFLACQWINTLEVRYLISEEVQDLHTTLPANMTLNPDEGVMGTQIASLLNHATRLRQTSSLGVKEKLEFIAYYTERERKTRKSL</sequence>
<keyword evidence="12" id="KW-1185">Reference proteome</keyword>
<dbReference type="PANTHER" id="PTHR23063:SF60">
    <property type="entry name" value="LYSOPHOSPHATIDIC ACID:OLEOYL-COA ACYLTRANSFERASE 1"/>
    <property type="match status" value="1"/>
</dbReference>